<dbReference type="PANTHER" id="PTHR11271:SF37">
    <property type="entry name" value="FAMILY PROTEIN, PUTATIVE (AFU_ORTHOLOGUE AFUA_4G00460)-RELATED"/>
    <property type="match status" value="1"/>
</dbReference>
<feature type="domain" description="Amidohydrolase-related" evidence="6">
    <location>
        <begin position="82"/>
        <end position="437"/>
    </location>
</feature>
<evidence type="ECO:0000256" key="1">
    <source>
        <dbReference type="ARBA" id="ARBA00001947"/>
    </source>
</evidence>
<proteinExistence type="predicted"/>
<dbReference type="Gene3D" id="3.20.20.140">
    <property type="entry name" value="Metal-dependent hydrolases"/>
    <property type="match status" value="1"/>
</dbReference>
<comment type="cofactor">
    <cofactor evidence="1">
        <name>Zn(2+)</name>
        <dbReference type="ChEBI" id="CHEBI:29105"/>
    </cofactor>
</comment>
<evidence type="ECO:0000313" key="7">
    <source>
        <dbReference type="EMBL" id="KAK8073222.1"/>
    </source>
</evidence>
<dbReference type="Proteomes" id="UP001480595">
    <property type="component" value="Unassembled WGS sequence"/>
</dbReference>
<keyword evidence="3" id="KW-0378">Hydrolase</keyword>
<dbReference type="InterPro" id="IPR032466">
    <property type="entry name" value="Metal_Hydrolase"/>
</dbReference>
<dbReference type="Gene3D" id="2.30.40.10">
    <property type="entry name" value="Urease, subunit C, domain 1"/>
    <property type="match status" value="1"/>
</dbReference>
<accession>A0ABR1VQU7</accession>
<sequence length="514" mass="55378">MGSSKTAAILSTFVAAAQASSVLLSGGTVIAFDQASQSLNVVRDGSVLIEDDRIAGVYEKGTTIPAAKDNATHEVVDCAGKIISPGFIDTHRHGWQTGFKTIASNTSLAEYFVRFGEFVAGDHLTADDVYIGQLAGLYEALNAGTTTSLDHAHHTWSNATSRAGLQASVDSGARVFWAYAFHNVTDFSVPEQIADFRGLMRDVPTKDTLVTPAMAYDSFYANPYGQETRDVMALAREYNISAMTAHYLGGPWATNNSPELLHELGFLNDSIPVVFSHGSFMTEKDAELLHSCNQYLANTPESEMHYGHSHEPSIHFGVQDQMALGVDTFFTYSTDMATQARIWLQHARYALYYDVLKQGAIPPNDPMSVNQAFLLATRAGGQALRRDDIGIIAPGAVADVLVYDGRSPSLLGWVDPVAAVVLHANAGDLEHVLVGGKFAKRDGKLTAANYAKVQDTLLESAARIQATWRELPVPAMDTTFTTSGAPYVRAEEVNIMKGVAAAAAGNDGYGHKFD</sequence>
<evidence type="ECO:0000256" key="3">
    <source>
        <dbReference type="ARBA" id="ARBA00022801"/>
    </source>
</evidence>
<dbReference type="GeneID" id="92088593"/>
<evidence type="ECO:0000259" key="6">
    <source>
        <dbReference type="Pfam" id="PF01979"/>
    </source>
</evidence>
<evidence type="ECO:0000256" key="5">
    <source>
        <dbReference type="SAM" id="SignalP"/>
    </source>
</evidence>
<protein>
    <recommendedName>
        <fullName evidence="6">Amidohydrolase-related domain-containing protein</fullName>
    </recommendedName>
</protein>
<dbReference type="SUPFAM" id="SSF51338">
    <property type="entry name" value="Composite domain of metallo-dependent hydrolases"/>
    <property type="match status" value="1"/>
</dbReference>
<keyword evidence="8" id="KW-1185">Reference proteome</keyword>
<dbReference type="InterPro" id="IPR006680">
    <property type="entry name" value="Amidohydro-rel"/>
</dbReference>
<reference evidence="7 8" key="1">
    <citation type="submission" date="2023-01" db="EMBL/GenBank/DDBJ databases">
        <title>Analysis of 21 Apiospora genomes using comparative genomics revels a genus with tremendous synthesis potential of carbohydrate active enzymes and secondary metabolites.</title>
        <authorList>
            <person name="Sorensen T."/>
        </authorList>
    </citation>
    <scope>NUCLEOTIDE SEQUENCE [LARGE SCALE GENOMIC DNA]</scope>
    <source>
        <strain evidence="7 8">CBS 135458</strain>
    </source>
</reference>
<keyword evidence="4" id="KW-0862">Zinc</keyword>
<organism evidence="7 8">
    <name type="scientific">Apiospora phragmitis</name>
    <dbReference type="NCBI Taxonomy" id="2905665"/>
    <lineage>
        <taxon>Eukaryota</taxon>
        <taxon>Fungi</taxon>
        <taxon>Dikarya</taxon>
        <taxon>Ascomycota</taxon>
        <taxon>Pezizomycotina</taxon>
        <taxon>Sordariomycetes</taxon>
        <taxon>Xylariomycetidae</taxon>
        <taxon>Amphisphaeriales</taxon>
        <taxon>Apiosporaceae</taxon>
        <taxon>Apiospora</taxon>
    </lineage>
</organism>
<evidence type="ECO:0000313" key="8">
    <source>
        <dbReference type="Proteomes" id="UP001480595"/>
    </source>
</evidence>
<dbReference type="InterPro" id="IPR051607">
    <property type="entry name" value="Metallo-dep_hydrolases"/>
</dbReference>
<dbReference type="SUPFAM" id="SSF51556">
    <property type="entry name" value="Metallo-dependent hydrolases"/>
    <property type="match status" value="1"/>
</dbReference>
<keyword evidence="2" id="KW-0479">Metal-binding</keyword>
<comment type="caution">
    <text evidence="7">The sequence shown here is derived from an EMBL/GenBank/DDBJ whole genome shotgun (WGS) entry which is preliminary data.</text>
</comment>
<dbReference type="Pfam" id="PF01979">
    <property type="entry name" value="Amidohydro_1"/>
    <property type="match status" value="1"/>
</dbReference>
<feature type="signal peptide" evidence="5">
    <location>
        <begin position="1"/>
        <end position="19"/>
    </location>
</feature>
<gene>
    <name evidence="7" type="ORF">PG994_004121</name>
</gene>
<dbReference type="EMBL" id="JAQQWL010000005">
    <property type="protein sequence ID" value="KAK8073222.1"/>
    <property type="molecule type" value="Genomic_DNA"/>
</dbReference>
<keyword evidence="5" id="KW-0732">Signal</keyword>
<feature type="chain" id="PRO_5045870893" description="Amidohydrolase-related domain-containing protein" evidence="5">
    <location>
        <begin position="20"/>
        <end position="514"/>
    </location>
</feature>
<dbReference type="InterPro" id="IPR011059">
    <property type="entry name" value="Metal-dep_hydrolase_composite"/>
</dbReference>
<name>A0ABR1VQU7_9PEZI</name>
<evidence type="ECO:0000256" key="2">
    <source>
        <dbReference type="ARBA" id="ARBA00022723"/>
    </source>
</evidence>
<dbReference type="RefSeq" id="XP_066717697.1">
    <property type="nucleotide sequence ID" value="XM_066855530.1"/>
</dbReference>
<dbReference type="PANTHER" id="PTHR11271">
    <property type="entry name" value="GUANINE DEAMINASE"/>
    <property type="match status" value="1"/>
</dbReference>
<evidence type="ECO:0000256" key="4">
    <source>
        <dbReference type="ARBA" id="ARBA00022833"/>
    </source>
</evidence>